<proteinExistence type="inferred from homology"/>
<dbReference type="GO" id="GO:0016887">
    <property type="term" value="F:ATP hydrolysis activity"/>
    <property type="evidence" value="ECO:0007669"/>
    <property type="project" value="InterPro"/>
</dbReference>
<evidence type="ECO:0000256" key="3">
    <source>
        <dbReference type="ARBA" id="ARBA00022448"/>
    </source>
</evidence>
<dbReference type="PROSITE" id="PS00211">
    <property type="entry name" value="ABC_TRANSPORTER_1"/>
    <property type="match status" value="1"/>
</dbReference>
<evidence type="ECO:0000256" key="4">
    <source>
        <dbReference type="ARBA" id="ARBA00022475"/>
    </source>
</evidence>
<reference evidence="11 12" key="1">
    <citation type="submission" date="2016-12" db="EMBL/GenBank/DDBJ databases">
        <authorList>
            <person name="Song W.-J."/>
            <person name="Kurnit D.M."/>
        </authorList>
    </citation>
    <scope>NUCLEOTIDE SEQUENCE [LARGE SCALE GENOMIC DNA]</scope>
    <source>
        <strain evidence="11 12">DSM 30827</strain>
    </source>
</reference>
<accession>A0A1Q2HX78</accession>
<feature type="domain" description="ABC transporter" evidence="10">
    <location>
        <begin position="4"/>
        <end position="249"/>
    </location>
</feature>
<dbReference type="SMART" id="SM00382">
    <property type="entry name" value="AAA"/>
    <property type="match status" value="1"/>
</dbReference>
<name>A0A1Q2HX78_9CORY</name>
<keyword evidence="12" id="KW-1185">Reference proteome</keyword>
<dbReference type="CDD" id="cd03257">
    <property type="entry name" value="ABC_NikE_OppD_transporters"/>
    <property type="match status" value="1"/>
</dbReference>
<dbReference type="InterPro" id="IPR003593">
    <property type="entry name" value="AAA+_ATPase"/>
</dbReference>
<dbReference type="SUPFAM" id="SSF52540">
    <property type="entry name" value="P-loop containing nucleoside triphosphate hydrolases"/>
    <property type="match status" value="1"/>
</dbReference>
<keyword evidence="4" id="KW-1003">Cell membrane</keyword>
<protein>
    <submittedName>
        <fullName evidence="11">Oligopeptide transport ATP-binding protein OppD</fullName>
    </submittedName>
</protein>
<comment type="subcellular location">
    <subcellularLocation>
        <location evidence="1">Cell membrane</location>
        <topology evidence="1">Peripheral membrane protein</topology>
    </subcellularLocation>
</comment>
<evidence type="ECO:0000256" key="5">
    <source>
        <dbReference type="ARBA" id="ARBA00022519"/>
    </source>
</evidence>
<dbReference type="RefSeq" id="WP_095660132.1">
    <property type="nucleotide sequence ID" value="NZ_CP019688.1"/>
</dbReference>
<evidence type="ECO:0000256" key="6">
    <source>
        <dbReference type="ARBA" id="ARBA00022741"/>
    </source>
</evidence>
<evidence type="ECO:0000313" key="12">
    <source>
        <dbReference type="Proteomes" id="UP000217209"/>
    </source>
</evidence>
<keyword evidence="8" id="KW-1278">Translocase</keyword>
<sequence>MSLLKVTALSISFGDSRIVKDVSFEISDGERVCLIGESGSGKSLTATAINGLLPRNATVEGSILFKGQELIGMPEKHLRSIRGREIGFVFQEPQTALNPVIKIRQQLLTASRVHNQLGDGSSKQRAAELARSVNLPNPEEIIERYPHELSGGQRQRIIIAMAMSLSPALLIADEPTTALDATVQKHILELMDDATQRMNTALLMITHDMAVAYEIADRLLVMRHGSIVESGSSADVLTKPQHEYTKQLVDAARSTSLHVGERSGG</sequence>
<keyword evidence="9" id="KW-0472">Membrane</keyword>
<dbReference type="KEGG" id="cgv:CGLAU_07445"/>
<dbReference type="OrthoDB" id="8036461at2"/>
<dbReference type="InterPro" id="IPR003439">
    <property type="entry name" value="ABC_transporter-like_ATP-bd"/>
</dbReference>
<evidence type="ECO:0000256" key="1">
    <source>
        <dbReference type="ARBA" id="ARBA00004202"/>
    </source>
</evidence>
<keyword evidence="7 11" id="KW-0067">ATP-binding</keyword>
<gene>
    <name evidence="11" type="primary">oppD</name>
    <name evidence="11" type="ORF">CGLAU_07445</name>
</gene>
<dbReference type="InterPro" id="IPR050388">
    <property type="entry name" value="ABC_Ni/Peptide_Import"/>
</dbReference>
<keyword evidence="5" id="KW-0997">Cell inner membrane</keyword>
<organism evidence="11 12">
    <name type="scientific">Corynebacterium glaucum</name>
    <dbReference type="NCBI Taxonomy" id="187491"/>
    <lineage>
        <taxon>Bacteria</taxon>
        <taxon>Bacillati</taxon>
        <taxon>Actinomycetota</taxon>
        <taxon>Actinomycetes</taxon>
        <taxon>Mycobacteriales</taxon>
        <taxon>Corynebacteriaceae</taxon>
        <taxon>Corynebacterium</taxon>
    </lineage>
</organism>
<dbReference type="Gene3D" id="3.40.50.300">
    <property type="entry name" value="P-loop containing nucleotide triphosphate hydrolases"/>
    <property type="match status" value="1"/>
</dbReference>
<dbReference type="AlphaFoldDB" id="A0A1Q2HX78"/>
<evidence type="ECO:0000256" key="9">
    <source>
        <dbReference type="ARBA" id="ARBA00023136"/>
    </source>
</evidence>
<keyword evidence="6" id="KW-0547">Nucleotide-binding</keyword>
<keyword evidence="3" id="KW-0813">Transport</keyword>
<dbReference type="InterPro" id="IPR027417">
    <property type="entry name" value="P-loop_NTPase"/>
</dbReference>
<dbReference type="Proteomes" id="UP000217209">
    <property type="component" value="Chromosome"/>
</dbReference>
<dbReference type="InterPro" id="IPR017871">
    <property type="entry name" value="ABC_transporter-like_CS"/>
</dbReference>
<dbReference type="EMBL" id="CP019688">
    <property type="protein sequence ID" value="AQQ15444.1"/>
    <property type="molecule type" value="Genomic_DNA"/>
</dbReference>
<dbReference type="Pfam" id="PF00005">
    <property type="entry name" value="ABC_tran"/>
    <property type="match status" value="1"/>
</dbReference>
<dbReference type="GO" id="GO:0005886">
    <property type="term" value="C:plasma membrane"/>
    <property type="evidence" value="ECO:0007669"/>
    <property type="project" value="UniProtKB-SubCell"/>
</dbReference>
<dbReference type="PANTHER" id="PTHR43297">
    <property type="entry name" value="OLIGOPEPTIDE TRANSPORT ATP-BINDING PROTEIN APPD"/>
    <property type="match status" value="1"/>
</dbReference>
<evidence type="ECO:0000256" key="8">
    <source>
        <dbReference type="ARBA" id="ARBA00022967"/>
    </source>
</evidence>
<evidence type="ECO:0000259" key="10">
    <source>
        <dbReference type="PROSITE" id="PS50893"/>
    </source>
</evidence>
<evidence type="ECO:0000313" key="11">
    <source>
        <dbReference type="EMBL" id="AQQ15444.1"/>
    </source>
</evidence>
<dbReference type="PROSITE" id="PS50893">
    <property type="entry name" value="ABC_TRANSPORTER_2"/>
    <property type="match status" value="1"/>
</dbReference>
<comment type="similarity">
    <text evidence="2">Belongs to the ABC transporter superfamily.</text>
</comment>
<evidence type="ECO:0000256" key="2">
    <source>
        <dbReference type="ARBA" id="ARBA00005417"/>
    </source>
</evidence>
<dbReference type="PANTHER" id="PTHR43297:SF14">
    <property type="entry name" value="ATPASE AAA-TYPE CORE DOMAIN-CONTAINING PROTEIN"/>
    <property type="match status" value="1"/>
</dbReference>
<evidence type="ECO:0000256" key="7">
    <source>
        <dbReference type="ARBA" id="ARBA00022840"/>
    </source>
</evidence>
<dbReference type="GO" id="GO:0005524">
    <property type="term" value="F:ATP binding"/>
    <property type="evidence" value="ECO:0007669"/>
    <property type="project" value="UniProtKB-KW"/>
</dbReference>